<accession>A0ABX7G5F0</accession>
<sequence>MNQAVEILAKIGTNTAVSLDALPAHIAAMFEAKDIEALKDELDVAPKIVCALFPAEDDNDQSENEQDDAPAKEEISACA</sequence>
<keyword evidence="3" id="KW-1185">Reference proteome</keyword>
<gene>
    <name evidence="2" type="ORF">JQC75_03695</name>
</gene>
<dbReference type="EMBL" id="CP069213">
    <property type="protein sequence ID" value="QRH02536.1"/>
    <property type="molecule type" value="Genomic_DNA"/>
</dbReference>
<feature type="compositionally biased region" description="Acidic residues" evidence="1">
    <location>
        <begin position="55"/>
        <end position="68"/>
    </location>
</feature>
<evidence type="ECO:0000256" key="1">
    <source>
        <dbReference type="SAM" id="MobiDB-lite"/>
    </source>
</evidence>
<protein>
    <submittedName>
        <fullName evidence="2">Uncharacterized protein</fullName>
    </submittedName>
</protein>
<proteinExistence type="predicted"/>
<evidence type="ECO:0000313" key="2">
    <source>
        <dbReference type="EMBL" id="QRH02536.1"/>
    </source>
</evidence>
<organism evidence="2 3">
    <name type="scientific">Shewanella litorisediminis</name>
    <dbReference type="NCBI Taxonomy" id="1173586"/>
    <lineage>
        <taxon>Bacteria</taxon>
        <taxon>Pseudomonadati</taxon>
        <taxon>Pseudomonadota</taxon>
        <taxon>Gammaproteobacteria</taxon>
        <taxon>Alteromonadales</taxon>
        <taxon>Shewanellaceae</taxon>
        <taxon>Shewanella</taxon>
    </lineage>
</organism>
<evidence type="ECO:0000313" key="3">
    <source>
        <dbReference type="Proteomes" id="UP000596252"/>
    </source>
</evidence>
<reference evidence="2 3" key="1">
    <citation type="journal article" date="2012" name="Antonie Van Leeuwenhoek">
        <title>Shewanella litorisediminis sp. nov., a gammaproteobacterium isolated from a tidal flat sediment.</title>
        <authorList>
            <person name="Lee M.H."/>
            <person name="Yoon J.H."/>
        </authorList>
    </citation>
    <scope>NUCLEOTIDE SEQUENCE [LARGE SCALE GENOMIC DNA]</scope>
    <source>
        <strain evidence="2 3">SMK1-12</strain>
    </source>
</reference>
<name>A0ABX7G5F0_9GAMM</name>
<dbReference type="RefSeq" id="WP_203326138.1">
    <property type="nucleotide sequence ID" value="NZ_CP069213.1"/>
</dbReference>
<feature type="region of interest" description="Disordered" evidence="1">
    <location>
        <begin position="55"/>
        <end position="79"/>
    </location>
</feature>
<feature type="compositionally biased region" description="Basic and acidic residues" evidence="1">
    <location>
        <begin position="69"/>
        <end position="79"/>
    </location>
</feature>
<dbReference type="Proteomes" id="UP000596252">
    <property type="component" value="Chromosome"/>
</dbReference>